<keyword evidence="4" id="KW-1185">Reference proteome</keyword>
<keyword evidence="2" id="KW-0812">Transmembrane</keyword>
<keyword evidence="2" id="KW-1133">Transmembrane helix</keyword>
<dbReference type="Proteomes" id="UP000242180">
    <property type="component" value="Unassembled WGS sequence"/>
</dbReference>
<dbReference type="InParanoid" id="A0A1X2HKR6"/>
<proteinExistence type="predicted"/>
<feature type="transmembrane region" description="Helical" evidence="2">
    <location>
        <begin position="89"/>
        <end position="106"/>
    </location>
</feature>
<organism evidence="3 4">
    <name type="scientific">Syncephalastrum racemosum</name>
    <name type="common">Filamentous fungus</name>
    <dbReference type="NCBI Taxonomy" id="13706"/>
    <lineage>
        <taxon>Eukaryota</taxon>
        <taxon>Fungi</taxon>
        <taxon>Fungi incertae sedis</taxon>
        <taxon>Mucoromycota</taxon>
        <taxon>Mucoromycotina</taxon>
        <taxon>Mucoromycetes</taxon>
        <taxon>Mucorales</taxon>
        <taxon>Syncephalastraceae</taxon>
        <taxon>Syncephalastrum</taxon>
    </lineage>
</organism>
<feature type="compositionally biased region" description="Polar residues" evidence="1">
    <location>
        <begin position="193"/>
        <end position="212"/>
    </location>
</feature>
<gene>
    <name evidence="3" type="ORF">BCR43DRAFT_484605</name>
</gene>
<feature type="region of interest" description="Disordered" evidence="1">
    <location>
        <begin position="165"/>
        <end position="212"/>
    </location>
</feature>
<dbReference type="STRING" id="13706.A0A1X2HKR6"/>
<dbReference type="OrthoDB" id="1708389at2759"/>
<sequence length="394" mass="44730">MSDDSIEALSAATEEGGKNLKFWKKLRSEAIDQPYYGFSVLKEKSMNDWRSDIKSRYGPTGQLMLLDLVDRLERFKNLVTWKRPRQTRLLLLVLSVTALFSTFLPLRYTTRLVFLYIGFEFFVLQALRSHYPRYRRVFNVIDWLLWGVPNDTEYAMEVIRLRRQDGPAEPEERRHHRHHFRKSMPEINAEPKSPTNSVHSNNNEFQPESGKATSTAATLAVMVAGAAAGSIKQALDERFNHATANKEDTTDADSTASSTGRRSLREAAAGSASNLFERKSSRDLRQSAPGDDGEVYDMYGCVYKGSIPGRIILTSSGFQFRTSRVTGGRILVYYLWQDIVGVKKTKSIDVLVWHTNGLDVTTADGDELHFDNVIKRDDCFNKLVAAAGDQWRQI</sequence>
<dbReference type="PANTHER" id="PTHR37402">
    <property type="entry name" value="GRAM DOMAIN-CONTAINING PROTEIN 4"/>
    <property type="match status" value="1"/>
</dbReference>
<evidence type="ECO:0000313" key="3">
    <source>
        <dbReference type="EMBL" id="ORY99950.1"/>
    </source>
</evidence>
<dbReference type="GO" id="GO:0006915">
    <property type="term" value="P:apoptotic process"/>
    <property type="evidence" value="ECO:0007669"/>
    <property type="project" value="InterPro"/>
</dbReference>
<evidence type="ECO:0008006" key="5">
    <source>
        <dbReference type="Google" id="ProtNLM"/>
    </source>
</evidence>
<dbReference type="PANTHER" id="PTHR37402:SF1">
    <property type="entry name" value="GRAM DOMAIN-CONTAINING PROTEIN 4"/>
    <property type="match status" value="1"/>
</dbReference>
<evidence type="ECO:0000256" key="1">
    <source>
        <dbReference type="SAM" id="MobiDB-lite"/>
    </source>
</evidence>
<dbReference type="Gene3D" id="2.30.29.30">
    <property type="entry name" value="Pleckstrin-homology domain (PH domain)/Phosphotyrosine-binding domain (PTB)"/>
    <property type="match status" value="1"/>
</dbReference>
<keyword evidence="2" id="KW-0472">Membrane</keyword>
<evidence type="ECO:0000313" key="4">
    <source>
        <dbReference type="Proteomes" id="UP000242180"/>
    </source>
</evidence>
<dbReference type="AlphaFoldDB" id="A0A1X2HKR6"/>
<protein>
    <recommendedName>
        <fullName evidence="5">GRAM domain-containing protein</fullName>
    </recommendedName>
</protein>
<feature type="region of interest" description="Disordered" evidence="1">
    <location>
        <begin position="242"/>
        <end position="289"/>
    </location>
</feature>
<reference evidence="3 4" key="1">
    <citation type="submission" date="2016-07" db="EMBL/GenBank/DDBJ databases">
        <title>Pervasive Adenine N6-methylation of Active Genes in Fungi.</title>
        <authorList>
            <consortium name="DOE Joint Genome Institute"/>
            <person name="Mondo S.J."/>
            <person name="Dannebaum R.O."/>
            <person name="Kuo R.C."/>
            <person name="Labutti K."/>
            <person name="Haridas S."/>
            <person name="Kuo A."/>
            <person name="Salamov A."/>
            <person name="Ahrendt S.R."/>
            <person name="Lipzen A."/>
            <person name="Sullivan W."/>
            <person name="Andreopoulos W.B."/>
            <person name="Clum A."/>
            <person name="Lindquist E."/>
            <person name="Daum C."/>
            <person name="Ramamoorthy G.K."/>
            <person name="Gryganskyi A."/>
            <person name="Culley D."/>
            <person name="Magnuson J.K."/>
            <person name="James T.Y."/>
            <person name="O'Malley M.A."/>
            <person name="Stajich J.E."/>
            <person name="Spatafora J.W."/>
            <person name="Visel A."/>
            <person name="Grigoriev I.V."/>
        </authorList>
    </citation>
    <scope>NUCLEOTIDE SEQUENCE [LARGE SCALE GENOMIC DNA]</scope>
    <source>
        <strain evidence="3 4">NRRL 2496</strain>
    </source>
</reference>
<dbReference type="EMBL" id="MCGN01000002">
    <property type="protein sequence ID" value="ORY99950.1"/>
    <property type="molecule type" value="Genomic_DNA"/>
</dbReference>
<accession>A0A1X2HKR6</accession>
<dbReference type="InterPro" id="IPR011993">
    <property type="entry name" value="PH-like_dom_sf"/>
</dbReference>
<evidence type="ECO:0000256" key="2">
    <source>
        <dbReference type="SAM" id="Phobius"/>
    </source>
</evidence>
<name>A0A1X2HKR6_SYNRA</name>
<feature type="compositionally biased region" description="Basic and acidic residues" evidence="1">
    <location>
        <begin position="276"/>
        <end position="285"/>
    </location>
</feature>
<dbReference type="InterPro" id="IPR037847">
    <property type="entry name" value="GRAMDC4"/>
</dbReference>
<comment type="caution">
    <text evidence="3">The sequence shown here is derived from an EMBL/GenBank/DDBJ whole genome shotgun (WGS) entry which is preliminary data.</text>
</comment>